<sequence>MDSSAADILREFASQASPQNSEGSDHACQDNDDNKNNFKNESKLRPSSLRRRSSKEYEPLEYLNPHVRIHPTEMHRYLHNLMRNTQENNIASMSMSNALKPKEEGEENDMASKMTCGDVTNDGPADKTSKQEDTNNIGTIFCSETFNYCGEIAPPQAVAESKSSSPSAPPSAKSDTSTSKAGRTKKKRPSPSSSSTAAPSDKQENYKSVDVLHDGTTLIARFLTQTECASYLRATPEAVSYHCSKGGGICNGLIIRPTRQTTSEPLAYGLFAGAEEYRPKERPQLNKDSVKILKEWLLSPEHVDNPYPNQSEMNALIEKTGLDRMQLKHWFNNARKRILKPFLKEGAEGGGQPASGGGKKRKTRKGSIEGSDPTTSDVAATVAPAATSATALSASNPFFDDSPAITASDERPRMLSDQRSPGVIDRSIFGVDIGSGPSNFDPFRSNAFSRATSFGRDPFFGPSPGGLSTMGFNNDQGMMMGSSSTRPFTSNAPSANPFAPPLSGFNAANPSFCQPAPLAGVGDGPSTSLFRSDEEFTSVESTRSNALFKQQVAAMAMNEANIAFADTEEAYARAKELYARSSHERPEEEDPRVMEANAVAKRCQSVAMFKLKVSQRANEEAAKAFAKYQQVTGGGDGFDF</sequence>
<reference evidence="7 8" key="1">
    <citation type="journal article" date="2020" name="G3 (Bethesda)">
        <title>Improved Reference Genome for Cyclotella cryptica CCMP332, a Model for Cell Wall Morphogenesis, Salinity Adaptation, and Lipid Production in Diatoms (Bacillariophyta).</title>
        <authorList>
            <person name="Roberts W.R."/>
            <person name="Downey K.M."/>
            <person name="Ruck E.C."/>
            <person name="Traller J.C."/>
            <person name="Alverson A.J."/>
        </authorList>
    </citation>
    <scope>NUCLEOTIDE SEQUENCE [LARGE SCALE GENOMIC DNA]</scope>
    <source>
        <strain evidence="7 8">CCMP332</strain>
    </source>
</reference>
<feature type="compositionally biased region" description="Gly residues" evidence="5">
    <location>
        <begin position="348"/>
        <end position="357"/>
    </location>
</feature>
<evidence type="ECO:0000256" key="3">
    <source>
        <dbReference type="ARBA" id="ARBA00023242"/>
    </source>
</evidence>
<evidence type="ECO:0000313" key="7">
    <source>
        <dbReference type="EMBL" id="KAL3782884.1"/>
    </source>
</evidence>
<dbReference type="EMBL" id="JABMIG020000273">
    <property type="protein sequence ID" value="KAL3782884.1"/>
    <property type="molecule type" value="Genomic_DNA"/>
</dbReference>
<feature type="DNA-binding region" description="Homeobox" evidence="4">
    <location>
        <begin position="278"/>
        <end position="342"/>
    </location>
</feature>
<feature type="compositionally biased region" description="Low complexity" evidence="5">
    <location>
        <begin position="190"/>
        <end position="200"/>
    </location>
</feature>
<keyword evidence="1 4" id="KW-0238">DNA-binding</keyword>
<evidence type="ECO:0000256" key="5">
    <source>
        <dbReference type="SAM" id="MobiDB-lite"/>
    </source>
</evidence>
<evidence type="ECO:0000256" key="1">
    <source>
        <dbReference type="ARBA" id="ARBA00023125"/>
    </source>
</evidence>
<dbReference type="Gene3D" id="1.10.10.60">
    <property type="entry name" value="Homeodomain-like"/>
    <property type="match status" value="1"/>
</dbReference>
<dbReference type="GO" id="GO:0005634">
    <property type="term" value="C:nucleus"/>
    <property type="evidence" value="ECO:0007669"/>
    <property type="project" value="UniProtKB-SubCell"/>
</dbReference>
<feature type="region of interest" description="Disordered" evidence="5">
    <location>
        <begin position="394"/>
        <end position="419"/>
    </location>
</feature>
<dbReference type="PROSITE" id="PS50071">
    <property type="entry name" value="HOMEOBOX_2"/>
    <property type="match status" value="1"/>
</dbReference>
<dbReference type="Pfam" id="PF05920">
    <property type="entry name" value="Homeobox_KN"/>
    <property type="match status" value="1"/>
</dbReference>
<organism evidence="7 8">
    <name type="scientific">Cyclotella cryptica</name>
    <dbReference type="NCBI Taxonomy" id="29204"/>
    <lineage>
        <taxon>Eukaryota</taxon>
        <taxon>Sar</taxon>
        <taxon>Stramenopiles</taxon>
        <taxon>Ochrophyta</taxon>
        <taxon>Bacillariophyta</taxon>
        <taxon>Coscinodiscophyceae</taxon>
        <taxon>Thalassiosirophycidae</taxon>
        <taxon>Stephanodiscales</taxon>
        <taxon>Stephanodiscaceae</taxon>
        <taxon>Cyclotella</taxon>
    </lineage>
</organism>
<dbReference type="AlphaFoldDB" id="A0ABD3P561"/>
<dbReference type="PANTHER" id="PTHR11850">
    <property type="entry name" value="HOMEOBOX PROTEIN TRANSCRIPTION FACTORS"/>
    <property type="match status" value="1"/>
</dbReference>
<dbReference type="CDD" id="cd00086">
    <property type="entry name" value="homeodomain"/>
    <property type="match status" value="1"/>
</dbReference>
<evidence type="ECO:0000313" key="8">
    <source>
        <dbReference type="Proteomes" id="UP001516023"/>
    </source>
</evidence>
<feature type="domain" description="Homeobox" evidence="6">
    <location>
        <begin position="276"/>
        <end position="341"/>
    </location>
</feature>
<feature type="region of interest" description="Disordered" evidence="5">
    <location>
        <begin position="157"/>
        <end position="206"/>
    </location>
</feature>
<keyword evidence="2 4" id="KW-0371">Homeobox</keyword>
<dbReference type="InterPro" id="IPR009057">
    <property type="entry name" value="Homeodomain-like_sf"/>
</dbReference>
<proteinExistence type="predicted"/>
<dbReference type="GO" id="GO:0003677">
    <property type="term" value="F:DNA binding"/>
    <property type="evidence" value="ECO:0007669"/>
    <property type="project" value="UniProtKB-UniRule"/>
</dbReference>
<dbReference type="SUPFAM" id="SSF46689">
    <property type="entry name" value="Homeodomain-like"/>
    <property type="match status" value="1"/>
</dbReference>
<dbReference type="InterPro" id="IPR050224">
    <property type="entry name" value="TALE_homeobox"/>
</dbReference>
<dbReference type="SMART" id="SM00389">
    <property type="entry name" value="HOX"/>
    <property type="match status" value="1"/>
</dbReference>
<keyword evidence="8" id="KW-1185">Reference proteome</keyword>
<feature type="region of interest" description="Disordered" evidence="5">
    <location>
        <begin position="101"/>
        <end position="133"/>
    </location>
</feature>
<name>A0ABD3P561_9STRA</name>
<feature type="compositionally biased region" description="Basic and acidic residues" evidence="5">
    <location>
        <begin position="23"/>
        <end position="44"/>
    </location>
</feature>
<comment type="subcellular location">
    <subcellularLocation>
        <location evidence="4">Nucleus</location>
    </subcellularLocation>
</comment>
<feature type="region of interest" description="Disordered" evidence="5">
    <location>
        <begin position="344"/>
        <end position="378"/>
    </location>
</feature>
<dbReference type="Proteomes" id="UP001516023">
    <property type="component" value="Unassembled WGS sequence"/>
</dbReference>
<dbReference type="InterPro" id="IPR001356">
    <property type="entry name" value="HD"/>
</dbReference>
<feature type="region of interest" description="Disordered" evidence="5">
    <location>
        <begin position="1"/>
        <end position="57"/>
    </location>
</feature>
<gene>
    <name evidence="7" type="ORF">HJC23_006936</name>
</gene>
<accession>A0ABD3P561</accession>
<feature type="compositionally biased region" description="Low complexity" evidence="5">
    <location>
        <begin position="161"/>
        <end position="181"/>
    </location>
</feature>
<feature type="compositionally biased region" description="Basic and acidic residues" evidence="5">
    <location>
        <begin position="124"/>
        <end position="133"/>
    </location>
</feature>
<evidence type="ECO:0000256" key="4">
    <source>
        <dbReference type="PROSITE-ProRule" id="PRU00108"/>
    </source>
</evidence>
<protein>
    <recommendedName>
        <fullName evidence="6">Homeobox domain-containing protein</fullName>
    </recommendedName>
</protein>
<evidence type="ECO:0000256" key="2">
    <source>
        <dbReference type="ARBA" id="ARBA00023155"/>
    </source>
</evidence>
<comment type="caution">
    <text evidence="7">The sequence shown here is derived from an EMBL/GenBank/DDBJ whole genome shotgun (WGS) entry which is preliminary data.</text>
</comment>
<keyword evidence="3 4" id="KW-0539">Nucleus</keyword>
<dbReference type="InterPro" id="IPR008422">
    <property type="entry name" value="KN_HD"/>
</dbReference>
<evidence type="ECO:0000259" key="6">
    <source>
        <dbReference type="PROSITE" id="PS50071"/>
    </source>
</evidence>